<keyword evidence="9" id="KW-1185">Reference proteome</keyword>
<organism evidence="8 9">
    <name type="scientific">Marinobacter zhejiangensis</name>
    <dbReference type="NCBI Taxonomy" id="488535"/>
    <lineage>
        <taxon>Bacteria</taxon>
        <taxon>Pseudomonadati</taxon>
        <taxon>Pseudomonadota</taxon>
        <taxon>Gammaproteobacteria</taxon>
        <taxon>Pseudomonadales</taxon>
        <taxon>Marinobacteraceae</taxon>
        <taxon>Marinobacter</taxon>
    </lineage>
</organism>
<dbReference type="GO" id="GO:0042597">
    <property type="term" value="C:periplasmic space"/>
    <property type="evidence" value="ECO:0007669"/>
    <property type="project" value="UniProtKB-SubCell"/>
</dbReference>
<dbReference type="GO" id="GO:0017038">
    <property type="term" value="P:protein import"/>
    <property type="evidence" value="ECO:0007669"/>
    <property type="project" value="InterPro"/>
</dbReference>
<evidence type="ECO:0000313" key="9">
    <source>
        <dbReference type="Proteomes" id="UP000198519"/>
    </source>
</evidence>
<keyword evidence="5" id="KW-0132">Cell division</keyword>
<feature type="domain" description="TolB N-terminal" evidence="7">
    <location>
        <begin position="42"/>
        <end position="143"/>
    </location>
</feature>
<keyword evidence="4 5" id="KW-0574">Periplasm</keyword>
<evidence type="ECO:0000256" key="3">
    <source>
        <dbReference type="ARBA" id="ARBA00022729"/>
    </source>
</evidence>
<keyword evidence="5" id="KW-0131">Cell cycle</keyword>
<reference evidence="9" key="1">
    <citation type="submission" date="2016-10" db="EMBL/GenBank/DDBJ databases">
        <authorList>
            <person name="Varghese N."/>
            <person name="Submissions S."/>
        </authorList>
    </citation>
    <scope>NUCLEOTIDE SEQUENCE [LARGE SCALE GENOMIC DNA]</scope>
    <source>
        <strain evidence="9">CGMCC 1.7061</strain>
    </source>
</reference>
<dbReference type="SUPFAM" id="SSF52964">
    <property type="entry name" value="TolB, N-terminal domain"/>
    <property type="match status" value="1"/>
</dbReference>
<dbReference type="PANTHER" id="PTHR36842:SF1">
    <property type="entry name" value="PROTEIN TOLB"/>
    <property type="match status" value="1"/>
</dbReference>
<dbReference type="Pfam" id="PF07676">
    <property type="entry name" value="PD40"/>
    <property type="match status" value="5"/>
</dbReference>
<evidence type="ECO:0000256" key="1">
    <source>
        <dbReference type="ARBA" id="ARBA00004418"/>
    </source>
</evidence>
<sequence length="447" mass="49179">MFLDMNDRPCSRSLKAAISGAKRWLAALVLSLASLHAQAELMITISEGVESAIPVAVVPFKETGVMPEGERFSDIVRSDLTMSGEFSTLSPAKMLSLPSRGDDVYYRDWRLLGQRYLVIGEVTRVGDRLNTRFEVFDVASQERILGETAGAPVSSARSLAHYISDKVYEAITGVPGAFSTRLAYVTLQSDNGQPLYKLQVSDVDGKRARVRLESREPILSPAWSPDGRKLAYVSFETGKPVVYIHELASGQRTAIADFPGLNSAPAWSPDGRSLLLTLSKDGNAEIYKMDIASRSLTRLTTHWSIDTEGSWGADGRGVFFTSDRSGGPQIYYMEREGTEPRRITFGSRYNARPRPSDDGAYVYYVHQREGAFHIARTNLESGEETVLTRTLLDESPSVSPNGRMLIYATKQNGRSVLTVITSEGGSSYTLPASEGDVREPAWSPIVR</sequence>
<protein>
    <recommendedName>
        <fullName evidence="5">Tol-Pal system protein TolB</fullName>
    </recommendedName>
</protein>
<dbReference type="EMBL" id="FOUE01000004">
    <property type="protein sequence ID" value="SFM52817.1"/>
    <property type="molecule type" value="Genomic_DNA"/>
</dbReference>
<comment type="function">
    <text evidence="5">Part of the Tol-Pal system, which plays a role in outer membrane invagination during cell division and is important for maintaining outer membrane integrity.</text>
</comment>
<evidence type="ECO:0000256" key="2">
    <source>
        <dbReference type="ARBA" id="ARBA00009820"/>
    </source>
</evidence>
<feature type="region of interest" description="Disordered" evidence="6">
    <location>
        <begin position="425"/>
        <end position="447"/>
    </location>
</feature>
<comment type="subunit">
    <text evidence="5">The Tol-Pal system is composed of five core proteins: the inner membrane proteins TolA, TolQ and TolR, the periplasmic protein TolB and the outer membrane protein Pal. They form a network linking the inner and outer membranes and the peptidoglycan layer.</text>
</comment>
<evidence type="ECO:0000256" key="4">
    <source>
        <dbReference type="ARBA" id="ARBA00022764"/>
    </source>
</evidence>
<comment type="subcellular location">
    <subcellularLocation>
        <location evidence="1 5">Periplasm</location>
    </subcellularLocation>
</comment>
<dbReference type="NCBIfam" id="TIGR02800">
    <property type="entry name" value="propeller_TolB"/>
    <property type="match status" value="1"/>
</dbReference>
<dbReference type="Gene3D" id="3.40.50.10070">
    <property type="entry name" value="TolB, N-terminal domain"/>
    <property type="match status" value="1"/>
</dbReference>
<accession>A0A1I4RKN5</accession>
<dbReference type="STRING" id="488535.SAMN04487963_2815"/>
<name>A0A1I4RKN5_9GAMM</name>
<dbReference type="InterPro" id="IPR011659">
    <property type="entry name" value="WD40"/>
</dbReference>
<evidence type="ECO:0000256" key="5">
    <source>
        <dbReference type="HAMAP-Rule" id="MF_00671"/>
    </source>
</evidence>
<dbReference type="Pfam" id="PF04052">
    <property type="entry name" value="TolB_N"/>
    <property type="match status" value="1"/>
</dbReference>
<gene>
    <name evidence="5" type="primary">tolB</name>
    <name evidence="8" type="ORF">SAMN04487963_2815</name>
</gene>
<dbReference type="Gene3D" id="2.120.10.30">
    <property type="entry name" value="TolB, C-terminal domain"/>
    <property type="match status" value="1"/>
</dbReference>
<dbReference type="PANTHER" id="PTHR36842">
    <property type="entry name" value="PROTEIN TOLB HOMOLOG"/>
    <property type="match status" value="1"/>
</dbReference>
<evidence type="ECO:0000313" key="8">
    <source>
        <dbReference type="EMBL" id="SFM52817.1"/>
    </source>
</evidence>
<dbReference type="InterPro" id="IPR014167">
    <property type="entry name" value="Tol-Pal_TolB"/>
</dbReference>
<dbReference type="AlphaFoldDB" id="A0A1I4RKN5"/>
<evidence type="ECO:0000259" key="7">
    <source>
        <dbReference type="Pfam" id="PF04052"/>
    </source>
</evidence>
<dbReference type="InterPro" id="IPR007195">
    <property type="entry name" value="TolB_N"/>
</dbReference>
<comment type="similarity">
    <text evidence="2 5">Belongs to the TolB family.</text>
</comment>
<evidence type="ECO:0000256" key="6">
    <source>
        <dbReference type="SAM" id="MobiDB-lite"/>
    </source>
</evidence>
<dbReference type="Proteomes" id="UP000198519">
    <property type="component" value="Unassembled WGS sequence"/>
</dbReference>
<dbReference type="InterPro" id="IPR011042">
    <property type="entry name" value="6-blade_b-propeller_TolB-like"/>
</dbReference>
<dbReference type="SUPFAM" id="SSF69304">
    <property type="entry name" value="Tricorn protease N-terminal domain"/>
    <property type="match status" value="1"/>
</dbReference>
<proteinExistence type="inferred from homology"/>
<keyword evidence="3 5" id="KW-0732">Signal</keyword>
<dbReference type="GO" id="GO:0051301">
    <property type="term" value="P:cell division"/>
    <property type="evidence" value="ECO:0007669"/>
    <property type="project" value="UniProtKB-UniRule"/>
</dbReference>
<dbReference type="HAMAP" id="MF_00671">
    <property type="entry name" value="TolB"/>
    <property type="match status" value="1"/>
</dbReference>